<evidence type="ECO:0000313" key="1">
    <source>
        <dbReference type="EMBL" id="APA11284.1"/>
    </source>
</evidence>
<sequence>MDDPMCPSKDSSVLSKTANWISKPASSDFLPKNCITDLPVVIRWTSNGSAHFIGADHHQLRMNIQLGTDENPNCSFGSAYQFQLARTLNPLIYVKSLSTSLLKAV</sequence>
<organism evidence="1 2">
    <name type="scientific">Sclerotinia sclerotiorum (strain ATCC 18683 / 1980 / Ss-1)</name>
    <name type="common">White mold</name>
    <name type="synonym">Whetzelinia sclerotiorum</name>
    <dbReference type="NCBI Taxonomy" id="665079"/>
    <lineage>
        <taxon>Eukaryota</taxon>
        <taxon>Fungi</taxon>
        <taxon>Dikarya</taxon>
        <taxon>Ascomycota</taxon>
        <taxon>Pezizomycotina</taxon>
        <taxon>Leotiomycetes</taxon>
        <taxon>Helotiales</taxon>
        <taxon>Sclerotiniaceae</taxon>
        <taxon>Sclerotinia</taxon>
    </lineage>
</organism>
<name>A0A1D9Q8L3_SCLS1</name>
<gene>
    <name evidence="1" type="ORF">sscle_07g060540</name>
</gene>
<reference evidence="2" key="1">
    <citation type="journal article" date="2017" name="Genome Biol. Evol.">
        <title>The complete genome sequence of the phytopathogenic fungus Sclerotinia sclerotiorum reveals insights into the genome architecture of broad host range pathogens.</title>
        <authorList>
            <person name="Derbyshire M."/>
            <person name="Denton-Giles M."/>
            <person name="Hegedus D."/>
            <person name="Seifbarghy S."/>
            <person name="Rollins J."/>
            <person name="van Kan J."/>
            <person name="Seidl M.F."/>
            <person name="Faino L."/>
            <person name="Mbengue M."/>
            <person name="Navaud O."/>
            <person name="Raffaele S."/>
            <person name="Hammond-Kosack K."/>
            <person name="Heard S."/>
            <person name="Oliver R."/>
        </authorList>
    </citation>
    <scope>NUCLEOTIDE SEQUENCE [LARGE SCALE GENOMIC DNA]</scope>
    <source>
        <strain evidence="2">ATCC 18683 / 1980 / Ss-1</strain>
    </source>
</reference>
<protein>
    <submittedName>
        <fullName evidence="1">Uncharacterized protein</fullName>
    </submittedName>
</protein>
<proteinExistence type="predicted"/>
<accession>A0A1D9Q8L3</accession>
<dbReference type="EMBL" id="CP017820">
    <property type="protein sequence ID" value="APA11284.1"/>
    <property type="molecule type" value="Genomic_DNA"/>
</dbReference>
<dbReference type="RefSeq" id="XP_001587525.1">
    <property type="nucleotide sequence ID" value="XM_001587475.1"/>
</dbReference>
<dbReference type="KEGG" id="ssl:SS1G_11518"/>
<evidence type="ECO:0000313" key="2">
    <source>
        <dbReference type="Proteomes" id="UP000177798"/>
    </source>
</evidence>
<dbReference type="Proteomes" id="UP000177798">
    <property type="component" value="Chromosome 7"/>
</dbReference>
<dbReference type="VEuPathDB" id="FungiDB:sscle_07g060540"/>
<dbReference type="AlphaFoldDB" id="A0A1D9Q8L3"/>